<feature type="compositionally biased region" description="Basic and acidic residues" evidence="1">
    <location>
        <begin position="141"/>
        <end position="169"/>
    </location>
</feature>
<evidence type="ECO:0008006" key="4">
    <source>
        <dbReference type="Google" id="ProtNLM"/>
    </source>
</evidence>
<evidence type="ECO:0000313" key="3">
    <source>
        <dbReference type="Proteomes" id="UP001172673"/>
    </source>
</evidence>
<organism evidence="2 3">
    <name type="scientific">Cladophialophora chaetospira</name>
    <dbReference type="NCBI Taxonomy" id="386627"/>
    <lineage>
        <taxon>Eukaryota</taxon>
        <taxon>Fungi</taxon>
        <taxon>Dikarya</taxon>
        <taxon>Ascomycota</taxon>
        <taxon>Pezizomycotina</taxon>
        <taxon>Eurotiomycetes</taxon>
        <taxon>Chaetothyriomycetidae</taxon>
        <taxon>Chaetothyriales</taxon>
        <taxon>Herpotrichiellaceae</taxon>
        <taxon>Cladophialophora</taxon>
    </lineage>
</organism>
<keyword evidence="3" id="KW-1185">Reference proteome</keyword>
<dbReference type="EMBL" id="JAPDRK010000012">
    <property type="protein sequence ID" value="KAJ9607114.1"/>
    <property type="molecule type" value="Genomic_DNA"/>
</dbReference>
<dbReference type="PANTHER" id="PTHR41805">
    <property type="entry name" value="EXPRESSED PROTEIN"/>
    <property type="match status" value="1"/>
</dbReference>
<gene>
    <name evidence="2" type="ORF">H2200_008186</name>
</gene>
<evidence type="ECO:0000313" key="2">
    <source>
        <dbReference type="EMBL" id="KAJ9607114.1"/>
    </source>
</evidence>
<dbReference type="PANTHER" id="PTHR41805:SF1">
    <property type="entry name" value="RRNA-PROCESSING PROTEIN FYV7"/>
    <property type="match status" value="1"/>
</dbReference>
<dbReference type="AlphaFoldDB" id="A0AA38X5D7"/>
<sequence>MGVKRSRNDADAEIREPHKKKRKGFSVGPANLPDGTWRRKTQKIKNDLIQKAKVKKAYSRVKAQEEAAQAALRVPTDVEATKPASETAPSSLELHPDRQAMLEEEEAPDSQLYHDEKESSHRRRVGASSIQPRSKQSGFGKEMEAATQRKAEIEAKRKAREARERDRKAMTKAKRPGKDGKIKLGRQGNILLSRIRRLTEEGKL</sequence>
<dbReference type="Proteomes" id="UP001172673">
    <property type="component" value="Unassembled WGS sequence"/>
</dbReference>
<proteinExistence type="predicted"/>
<accession>A0AA38X5D7</accession>
<evidence type="ECO:0000256" key="1">
    <source>
        <dbReference type="SAM" id="MobiDB-lite"/>
    </source>
</evidence>
<name>A0AA38X5D7_9EURO</name>
<comment type="caution">
    <text evidence="2">The sequence shown here is derived from an EMBL/GenBank/DDBJ whole genome shotgun (WGS) entry which is preliminary data.</text>
</comment>
<feature type="compositionally biased region" description="Basic and acidic residues" evidence="1">
    <location>
        <begin position="1"/>
        <end position="16"/>
    </location>
</feature>
<feature type="compositionally biased region" description="Polar residues" evidence="1">
    <location>
        <begin position="128"/>
        <end position="137"/>
    </location>
</feature>
<reference evidence="2" key="1">
    <citation type="submission" date="2022-10" db="EMBL/GenBank/DDBJ databases">
        <title>Culturing micro-colonial fungi from biological soil crusts in the Mojave desert and describing Neophaeococcomyces mojavensis, and introducing the new genera and species Taxawa tesnikishii.</title>
        <authorList>
            <person name="Kurbessoian T."/>
            <person name="Stajich J.E."/>
        </authorList>
    </citation>
    <scope>NUCLEOTIDE SEQUENCE</scope>
    <source>
        <strain evidence="2">TK_41</strain>
    </source>
</reference>
<protein>
    <recommendedName>
        <fullName evidence="4">rRNA-processing protein FYV7</fullName>
    </recommendedName>
</protein>
<feature type="region of interest" description="Disordered" evidence="1">
    <location>
        <begin position="1"/>
        <end position="44"/>
    </location>
</feature>
<feature type="region of interest" description="Disordered" evidence="1">
    <location>
        <begin position="67"/>
        <end position="185"/>
    </location>
</feature>